<evidence type="ECO:0000256" key="4">
    <source>
        <dbReference type="ARBA" id="ARBA00022989"/>
    </source>
</evidence>
<dbReference type="GO" id="GO:0016020">
    <property type="term" value="C:membrane"/>
    <property type="evidence" value="ECO:0007669"/>
    <property type="project" value="UniProtKB-SubCell"/>
</dbReference>
<reference evidence="7" key="1">
    <citation type="submission" date="2025-08" db="UniProtKB">
        <authorList>
            <consortium name="Ensembl"/>
        </authorList>
    </citation>
    <scope>IDENTIFICATION</scope>
</reference>
<feature type="transmembrane region" description="Helical" evidence="6">
    <location>
        <begin position="163"/>
        <end position="186"/>
    </location>
</feature>
<feature type="transmembrane region" description="Helical" evidence="6">
    <location>
        <begin position="9"/>
        <end position="28"/>
    </location>
</feature>
<keyword evidence="5 6" id="KW-0472">Membrane</keyword>
<keyword evidence="8" id="KW-1185">Reference proteome</keyword>
<comment type="similarity">
    <text evidence="2">Belongs to the L6 tetraspanin family.</text>
</comment>
<dbReference type="InterPro" id="IPR008661">
    <property type="entry name" value="L6_membrane"/>
</dbReference>
<evidence type="ECO:0000256" key="2">
    <source>
        <dbReference type="ARBA" id="ARBA00006193"/>
    </source>
</evidence>
<proteinExistence type="inferred from homology"/>
<dbReference type="PANTHER" id="PTHR14198">
    <property type="entry name" value="TRANSMEMBRANE 4 L6 FAMILY MEMBER 1-RELATED"/>
    <property type="match status" value="1"/>
</dbReference>
<dbReference type="Pfam" id="PF05805">
    <property type="entry name" value="L6_membrane"/>
    <property type="match status" value="1"/>
</dbReference>
<name>A0A8C5QMY7_9ANUR</name>
<organism evidence="7 8">
    <name type="scientific">Leptobrachium leishanense</name>
    <name type="common">Leishan spiny toad</name>
    <dbReference type="NCBI Taxonomy" id="445787"/>
    <lineage>
        <taxon>Eukaryota</taxon>
        <taxon>Metazoa</taxon>
        <taxon>Chordata</taxon>
        <taxon>Craniata</taxon>
        <taxon>Vertebrata</taxon>
        <taxon>Euteleostomi</taxon>
        <taxon>Amphibia</taxon>
        <taxon>Batrachia</taxon>
        <taxon>Anura</taxon>
        <taxon>Pelobatoidea</taxon>
        <taxon>Megophryidae</taxon>
        <taxon>Leptobrachium</taxon>
    </lineage>
</organism>
<feature type="transmembrane region" description="Helical" evidence="6">
    <location>
        <begin position="48"/>
        <end position="66"/>
    </location>
</feature>
<evidence type="ECO:0000256" key="1">
    <source>
        <dbReference type="ARBA" id="ARBA00004141"/>
    </source>
</evidence>
<protein>
    <submittedName>
        <fullName evidence="7">Transmembrane 4 L six family member 19</fullName>
    </submittedName>
</protein>
<dbReference type="AlphaFoldDB" id="A0A8C5QMY7"/>
<evidence type="ECO:0000313" key="7">
    <source>
        <dbReference type="Ensembl" id="ENSLLEP00000039106.1"/>
    </source>
</evidence>
<dbReference type="PANTHER" id="PTHR14198:SF25">
    <property type="entry name" value="TRANSMEMBRANE 4 L SIX FAMILY MEMBER 19"/>
    <property type="match status" value="1"/>
</dbReference>
<keyword evidence="3 6" id="KW-0812">Transmembrane</keyword>
<evidence type="ECO:0000256" key="3">
    <source>
        <dbReference type="ARBA" id="ARBA00022692"/>
    </source>
</evidence>
<accession>A0A8C5QMY7</accession>
<sequence length="220" mass="23646">MCVGKCSRFVGLSLLVLSVLSVIVSLFLLFPNCDGSYLWEGHIGKDYIMGFSAVCLGGVLVLLTGIQTTLTGYKVKCLSCCGPRCSMLFSFSLCNLATVGALASLTFSTIILQEGPRCFYKPGANASEEWGYPFGGISVENSTDVQLFDTAAWYSVCIEPPNIVPWFACLGTCLFIMSLMEVILCFSQLINSCFGMCCGLCDPKEKGTSATERKSVSAPV</sequence>
<evidence type="ECO:0000313" key="8">
    <source>
        <dbReference type="Proteomes" id="UP000694569"/>
    </source>
</evidence>
<dbReference type="Ensembl" id="ENSLLET00000040668.1">
    <property type="protein sequence ID" value="ENSLLEP00000039106.1"/>
    <property type="gene ID" value="ENSLLEG00000024829.1"/>
</dbReference>
<comment type="subcellular location">
    <subcellularLocation>
        <location evidence="1">Membrane</location>
        <topology evidence="1">Multi-pass membrane protein</topology>
    </subcellularLocation>
</comment>
<evidence type="ECO:0000256" key="5">
    <source>
        <dbReference type="ARBA" id="ARBA00023136"/>
    </source>
</evidence>
<feature type="transmembrane region" description="Helical" evidence="6">
    <location>
        <begin position="87"/>
        <end position="112"/>
    </location>
</feature>
<dbReference type="OrthoDB" id="9897613at2759"/>
<keyword evidence="4 6" id="KW-1133">Transmembrane helix</keyword>
<dbReference type="GeneTree" id="ENSGT01030000234590"/>
<reference evidence="7" key="2">
    <citation type="submission" date="2025-09" db="UniProtKB">
        <authorList>
            <consortium name="Ensembl"/>
        </authorList>
    </citation>
    <scope>IDENTIFICATION</scope>
</reference>
<dbReference type="Proteomes" id="UP000694569">
    <property type="component" value="Unplaced"/>
</dbReference>
<evidence type="ECO:0000256" key="6">
    <source>
        <dbReference type="SAM" id="Phobius"/>
    </source>
</evidence>